<keyword evidence="4" id="KW-1185">Reference proteome</keyword>
<evidence type="ECO:0000313" key="4">
    <source>
        <dbReference type="Proteomes" id="UP001228905"/>
    </source>
</evidence>
<comment type="caution">
    <text evidence="3">The sequence shown here is derived from an EMBL/GenBank/DDBJ whole genome shotgun (WGS) entry which is preliminary data.</text>
</comment>
<dbReference type="EMBL" id="JAUSVS010000002">
    <property type="protein sequence ID" value="MDQ0463845.1"/>
    <property type="molecule type" value="Genomic_DNA"/>
</dbReference>
<protein>
    <submittedName>
        <fullName evidence="3">Rod binding domain-containing protein</fullName>
    </submittedName>
</protein>
<dbReference type="InterPro" id="IPR019301">
    <property type="entry name" value="Flagellar_prot_FlgJ_N"/>
</dbReference>
<proteinExistence type="predicted"/>
<sequence length="102" mass="10644">MSTAELATRGKIGKTAEAFEGQFLGIMLQSMFQGTDADAPFGGGQGEQMFRSFLTDAIAKQTVKAGGLGIAAVVQREMLKLQGLTDQPAPTPTQPQVTANVA</sequence>
<reference evidence="3 4" key="1">
    <citation type="submission" date="2023-07" db="EMBL/GenBank/DDBJ databases">
        <title>Genomic Encyclopedia of Type Strains, Phase IV (KMG-IV): sequencing the most valuable type-strain genomes for metagenomic binning, comparative biology and taxonomic classification.</title>
        <authorList>
            <person name="Goeker M."/>
        </authorList>
    </citation>
    <scope>NUCLEOTIDE SEQUENCE [LARGE SCALE GENOMIC DNA]</scope>
    <source>
        <strain evidence="3 4">DSM 18695</strain>
    </source>
</reference>
<evidence type="ECO:0000313" key="3">
    <source>
        <dbReference type="EMBL" id="MDQ0463845.1"/>
    </source>
</evidence>
<feature type="region of interest" description="Disordered" evidence="1">
    <location>
        <begin position="83"/>
        <end position="102"/>
    </location>
</feature>
<feature type="domain" description="Flagellar protein FlgJ N-terminal" evidence="2">
    <location>
        <begin position="29"/>
        <end position="76"/>
    </location>
</feature>
<gene>
    <name evidence="3" type="ORF">QO010_001616</name>
</gene>
<organism evidence="3 4">
    <name type="scientific">Caulobacter ginsengisoli</name>
    <dbReference type="NCBI Taxonomy" id="400775"/>
    <lineage>
        <taxon>Bacteria</taxon>
        <taxon>Pseudomonadati</taxon>
        <taxon>Pseudomonadota</taxon>
        <taxon>Alphaproteobacteria</taxon>
        <taxon>Caulobacterales</taxon>
        <taxon>Caulobacteraceae</taxon>
        <taxon>Caulobacter</taxon>
    </lineage>
</organism>
<evidence type="ECO:0000259" key="2">
    <source>
        <dbReference type="Pfam" id="PF10135"/>
    </source>
</evidence>
<accession>A0ABU0IR08</accession>
<dbReference type="Pfam" id="PF10135">
    <property type="entry name" value="Rod-binding"/>
    <property type="match status" value="1"/>
</dbReference>
<name>A0ABU0IR08_9CAUL</name>
<dbReference type="Proteomes" id="UP001228905">
    <property type="component" value="Unassembled WGS sequence"/>
</dbReference>
<evidence type="ECO:0000256" key="1">
    <source>
        <dbReference type="SAM" id="MobiDB-lite"/>
    </source>
</evidence>